<dbReference type="CDD" id="cd07012">
    <property type="entry name" value="PBP2_Bug_TTT"/>
    <property type="match status" value="1"/>
</dbReference>
<accession>A0ABN1FAA6</accession>
<comment type="caution">
    <text evidence="3">The sequence shown here is derived from an EMBL/GenBank/DDBJ whole genome shotgun (WGS) entry which is preliminary data.</text>
</comment>
<dbReference type="Proteomes" id="UP001501588">
    <property type="component" value="Unassembled WGS sequence"/>
</dbReference>
<dbReference type="RefSeq" id="WP_343895735.1">
    <property type="nucleotide sequence ID" value="NZ_BAAAFZ010000034.1"/>
</dbReference>
<dbReference type="InterPro" id="IPR042100">
    <property type="entry name" value="Bug_dom1"/>
</dbReference>
<evidence type="ECO:0000256" key="2">
    <source>
        <dbReference type="SAM" id="SignalP"/>
    </source>
</evidence>
<dbReference type="PIRSF" id="PIRSF017082">
    <property type="entry name" value="YflP"/>
    <property type="match status" value="1"/>
</dbReference>
<dbReference type="Gene3D" id="3.40.190.150">
    <property type="entry name" value="Bordetella uptake gene, domain 1"/>
    <property type="match status" value="1"/>
</dbReference>
<dbReference type="InterPro" id="IPR005064">
    <property type="entry name" value="BUG"/>
</dbReference>
<organism evidence="3 4">
    <name type="scientific">Craurococcus roseus</name>
    <dbReference type="NCBI Taxonomy" id="77585"/>
    <lineage>
        <taxon>Bacteria</taxon>
        <taxon>Pseudomonadati</taxon>
        <taxon>Pseudomonadota</taxon>
        <taxon>Alphaproteobacteria</taxon>
        <taxon>Acetobacterales</taxon>
        <taxon>Acetobacteraceae</taxon>
        <taxon>Craurococcus</taxon>
    </lineage>
</organism>
<comment type="similarity">
    <text evidence="1">Belongs to the UPF0065 (bug) family.</text>
</comment>
<dbReference type="PANTHER" id="PTHR42928">
    <property type="entry name" value="TRICARBOXYLATE-BINDING PROTEIN"/>
    <property type="match status" value="1"/>
</dbReference>
<dbReference type="EMBL" id="BAAAFZ010000034">
    <property type="protein sequence ID" value="GAA0586366.1"/>
    <property type="molecule type" value="Genomic_DNA"/>
</dbReference>
<dbReference type="PANTHER" id="PTHR42928:SF5">
    <property type="entry name" value="BLR1237 PROTEIN"/>
    <property type="match status" value="1"/>
</dbReference>
<feature type="signal peptide" evidence="2">
    <location>
        <begin position="1"/>
        <end position="24"/>
    </location>
</feature>
<dbReference type="Pfam" id="PF03401">
    <property type="entry name" value="TctC"/>
    <property type="match status" value="1"/>
</dbReference>
<proteinExistence type="inferred from homology"/>
<sequence>MTATTTPTIRRRAALLAAPAALFAAPAAPRAQGAAWPDRPIRLVVAFPAGSVTDTLMRHLAEPLGRELGQPVVVDNRPGGNGVVGTESAARAAPDGHTWCVLSVTNGALNTYTIRRLPYDPLKDFAPVGFVADTAYILVVAASHPARDLRGLLDLAKRRPGQLTFSHGNSSAHIASATMARLAGVEMTAVPYRGGPEALTDVIAGRIDSTFTDFPAGMPQIREGKVRALAVTSAQPLPLAPDIPPVAAVLPGFELSAWFGMGVPAGTPAPVIARANAALNAVLRSPELAERVGRLGYTPRPTEPEWFRDFLRAQIETLGRQAREAGLEVSG</sequence>
<protein>
    <submittedName>
        <fullName evidence="3">Tripartite tricarboxylate transporter substrate binding protein</fullName>
    </submittedName>
</protein>
<keyword evidence="4" id="KW-1185">Reference proteome</keyword>
<evidence type="ECO:0000313" key="4">
    <source>
        <dbReference type="Proteomes" id="UP001501588"/>
    </source>
</evidence>
<evidence type="ECO:0000313" key="3">
    <source>
        <dbReference type="EMBL" id="GAA0586366.1"/>
    </source>
</evidence>
<reference evidence="3 4" key="1">
    <citation type="journal article" date="2019" name="Int. J. Syst. Evol. Microbiol.">
        <title>The Global Catalogue of Microorganisms (GCM) 10K type strain sequencing project: providing services to taxonomists for standard genome sequencing and annotation.</title>
        <authorList>
            <consortium name="The Broad Institute Genomics Platform"/>
            <consortium name="The Broad Institute Genome Sequencing Center for Infectious Disease"/>
            <person name="Wu L."/>
            <person name="Ma J."/>
        </authorList>
    </citation>
    <scope>NUCLEOTIDE SEQUENCE [LARGE SCALE GENOMIC DNA]</scope>
    <source>
        <strain evidence="3 4">JCM 9933</strain>
    </source>
</reference>
<dbReference type="SUPFAM" id="SSF53850">
    <property type="entry name" value="Periplasmic binding protein-like II"/>
    <property type="match status" value="1"/>
</dbReference>
<evidence type="ECO:0000256" key="1">
    <source>
        <dbReference type="ARBA" id="ARBA00006987"/>
    </source>
</evidence>
<dbReference type="Gene3D" id="3.40.190.10">
    <property type="entry name" value="Periplasmic binding protein-like II"/>
    <property type="match status" value="1"/>
</dbReference>
<keyword evidence="2" id="KW-0732">Signal</keyword>
<name>A0ABN1FAA6_9PROT</name>
<gene>
    <name evidence="3" type="ORF">GCM10009416_25980</name>
</gene>
<feature type="chain" id="PRO_5046295858" evidence="2">
    <location>
        <begin position="25"/>
        <end position="331"/>
    </location>
</feature>